<keyword evidence="1" id="KW-0677">Repeat</keyword>
<feature type="compositionally biased region" description="Low complexity" evidence="3">
    <location>
        <begin position="40"/>
        <end position="54"/>
    </location>
</feature>
<organism evidence="5 7">
    <name type="scientific">Perkinsus olseni</name>
    <name type="common">Perkinsus atlanticus</name>
    <dbReference type="NCBI Taxonomy" id="32597"/>
    <lineage>
        <taxon>Eukaryota</taxon>
        <taxon>Sar</taxon>
        <taxon>Alveolata</taxon>
        <taxon>Perkinsozoa</taxon>
        <taxon>Perkinsea</taxon>
        <taxon>Perkinsida</taxon>
        <taxon>Perkinsidae</taxon>
        <taxon>Perkinsus</taxon>
    </lineage>
</organism>
<feature type="domain" description="K Homology" evidence="4">
    <location>
        <begin position="435"/>
        <end position="512"/>
    </location>
</feature>
<accession>A0A7J6LV15</accession>
<evidence type="ECO:0000313" key="8">
    <source>
        <dbReference type="Proteomes" id="UP000572268"/>
    </source>
</evidence>
<evidence type="ECO:0000313" key="6">
    <source>
        <dbReference type="EMBL" id="KAF4668458.1"/>
    </source>
</evidence>
<evidence type="ECO:0000259" key="4">
    <source>
        <dbReference type="SMART" id="SM00322"/>
    </source>
</evidence>
<dbReference type="Proteomes" id="UP000570595">
    <property type="component" value="Unassembled WGS sequence"/>
</dbReference>
<dbReference type="InterPro" id="IPR036612">
    <property type="entry name" value="KH_dom_type_1_sf"/>
</dbReference>
<comment type="caution">
    <text evidence="5">The sequence shown here is derived from an EMBL/GenBank/DDBJ whole genome shotgun (WGS) entry which is preliminary data.</text>
</comment>
<reference evidence="7 8" key="1">
    <citation type="submission" date="2020-04" db="EMBL/GenBank/DDBJ databases">
        <title>Perkinsus olseni comparative genomics.</title>
        <authorList>
            <person name="Bogema D.R."/>
        </authorList>
    </citation>
    <scope>NUCLEOTIDE SEQUENCE [LARGE SCALE GENOMIC DNA]</scope>
    <source>
        <strain evidence="5">ATCC PRA-179</strain>
        <strain evidence="6">ATCC PRA-31</strain>
    </source>
</reference>
<evidence type="ECO:0000313" key="7">
    <source>
        <dbReference type="Proteomes" id="UP000570595"/>
    </source>
</evidence>
<dbReference type="InterPro" id="IPR004088">
    <property type="entry name" value="KH_dom_type_1"/>
</dbReference>
<feature type="compositionally biased region" description="Basic and acidic residues" evidence="3">
    <location>
        <begin position="424"/>
        <end position="437"/>
    </location>
</feature>
<dbReference type="InterPro" id="IPR004087">
    <property type="entry name" value="KH_dom"/>
</dbReference>
<dbReference type="GO" id="GO:0003723">
    <property type="term" value="F:RNA binding"/>
    <property type="evidence" value="ECO:0007669"/>
    <property type="project" value="UniProtKB-UniRule"/>
</dbReference>
<gene>
    <name evidence="6" type="ORF">FOL46_001955</name>
    <name evidence="5" type="ORF">FOZ61_002135</name>
</gene>
<dbReference type="Pfam" id="PF00013">
    <property type="entry name" value="KH_1"/>
    <property type="match status" value="2"/>
</dbReference>
<feature type="compositionally biased region" description="Basic and acidic residues" evidence="3">
    <location>
        <begin position="914"/>
        <end position="930"/>
    </location>
</feature>
<feature type="domain" description="K Homology" evidence="4">
    <location>
        <begin position="675"/>
        <end position="745"/>
    </location>
</feature>
<feature type="compositionally biased region" description="Low complexity" evidence="3">
    <location>
        <begin position="874"/>
        <end position="893"/>
    </location>
</feature>
<proteinExistence type="predicted"/>
<feature type="region of interest" description="Disordered" evidence="3">
    <location>
        <begin position="408"/>
        <end position="437"/>
    </location>
</feature>
<dbReference type="EMBL" id="JABANN010000159">
    <property type="protein sequence ID" value="KAF4668458.1"/>
    <property type="molecule type" value="Genomic_DNA"/>
</dbReference>
<dbReference type="CDD" id="cd00105">
    <property type="entry name" value="KH-I"/>
    <property type="match status" value="2"/>
</dbReference>
<evidence type="ECO:0000256" key="1">
    <source>
        <dbReference type="ARBA" id="ARBA00022737"/>
    </source>
</evidence>
<dbReference type="PROSITE" id="PS50084">
    <property type="entry name" value="KH_TYPE_1"/>
    <property type="match status" value="1"/>
</dbReference>
<dbReference type="SUPFAM" id="SSF54791">
    <property type="entry name" value="Eukaryotic type KH-domain (KH-domain type I)"/>
    <property type="match status" value="2"/>
</dbReference>
<name>A0A7J6LV15_PEROL</name>
<dbReference type="OrthoDB" id="9995375at2759"/>
<feature type="region of interest" description="Disordered" evidence="3">
    <location>
        <begin position="205"/>
        <end position="241"/>
    </location>
</feature>
<evidence type="ECO:0000256" key="2">
    <source>
        <dbReference type="PROSITE-ProRule" id="PRU00117"/>
    </source>
</evidence>
<keyword evidence="2" id="KW-0694">RNA-binding</keyword>
<dbReference type="Gene3D" id="3.30.1370.10">
    <property type="entry name" value="K Homology domain, type 1"/>
    <property type="match status" value="1"/>
</dbReference>
<dbReference type="AlphaFoldDB" id="A0A7J6LV15"/>
<feature type="compositionally biased region" description="Basic residues" evidence="3">
    <location>
        <begin position="1"/>
        <end position="11"/>
    </location>
</feature>
<dbReference type="PANTHER" id="PTHR10288">
    <property type="entry name" value="KH DOMAIN CONTAINING RNA BINDING PROTEIN"/>
    <property type="match status" value="1"/>
</dbReference>
<feature type="region of interest" description="Disordered" evidence="3">
    <location>
        <begin position="1"/>
        <end position="75"/>
    </location>
</feature>
<feature type="region of interest" description="Disordered" evidence="3">
    <location>
        <begin position="863"/>
        <end position="930"/>
    </location>
</feature>
<dbReference type="EMBL" id="JABAHT010000158">
    <property type="protein sequence ID" value="KAF4662830.1"/>
    <property type="molecule type" value="Genomic_DNA"/>
</dbReference>
<protein>
    <recommendedName>
        <fullName evidence="4">K Homology domain-containing protein</fullName>
    </recommendedName>
</protein>
<dbReference type="SMART" id="SM00322">
    <property type="entry name" value="KH"/>
    <property type="match status" value="3"/>
</dbReference>
<evidence type="ECO:0000313" key="5">
    <source>
        <dbReference type="EMBL" id="KAF4662830.1"/>
    </source>
</evidence>
<feature type="compositionally biased region" description="Low complexity" evidence="3">
    <location>
        <begin position="209"/>
        <end position="219"/>
    </location>
</feature>
<sequence length="930" mass="100319">MGHKKKGKPKPKQQSEAAAKVEESPVPAPSSPEDTLERASVSSQSSSGFVMSTSARRRKNKLRNEQKAKEAAGVVTVPNEAQLPAVPTEATAHFEELAAKLEKEATLLKASKTDRSSCAEFIRKLTRTVESERAALQPKPSFRGTVQQLRLQIYDLSTALDGSENSNSIDAKEAKAMQEELETQLGRLVEQEAFRAFQHRVNAIKSDVQQRQQQQQQSQWKKESPPKPARPQRAPQEGAAGRVAHRLQQILGLEEAPRPEQLHNKEIAKDAGVSAILLDLLFPNGNSGPLAQKWEKEYRVCLQPWMGEKRTLKGVRVTGVTEEAVDNAAARLGNFNPSSSRCTSLLPDNGNTNPNVLTNIRRRVFQLAHQLEGRHGVVIVKDAKGDSITIYGPEAEQIDKVVEELHTAVNERPRPRTGSGGGGGDHREGGSRRGEFRDTSLKLDVGVAKCVVGDRGENVRKLEFFSKCQIQIKGPPPDPNAHKNTGTANVTIRGASANDVATGLRMVREYANSVARRVVKCASKEVLDRLFGAGQSAHSSVASRFATIRRQCGCTILRDSDTTLQVLLPLDKDPSLEREIDEAVKDIQQLVEEASLATTTMPVSPEHGHIWADAANLRNIQRKAGLVRLSLRKGGEGQGARLELLGNGQAVTKARALIDKLIDTSGTAEVFETVKECVGDVQLGEAVVNMLSTNRAATLHQIARDSGTTLHIEEGRKGGEVRNVKVVGGPTEVALAIKLLRRAVAEHRALLALMTTKEVEIPTDKVPSVLGPGGRTLHKIQTSTLCTDVQLSKRTEAGSAAVCVIRGAEEAVKKAEKMLKEIIESGTSARLHQNGTIEGESAPTEGKFVGARDAQPRLRNKMRGGAWGGGGGTAAVAKGASSSSKSRGGAAAKPARKDFVFDESDFPALPGKSKAKEEKSAGEAQKESSK</sequence>
<evidence type="ECO:0000256" key="3">
    <source>
        <dbReference type="SAM" id="MobiDB-lite"/>
    </source>
</evidence>
<feature type="domain" description="K Homology" evidence="4">
    <location>
        <begin position="753"/>
        <end position="824"/>
    </location>
</feature>
<dbReference type="Proteomes" id="UP000572268">
    <property type="component" value="Unassembled WGS sequence"/>
</dbReference>